<dbReference type="InterPro" id="IPR036397">
    <property type="entry name" value="RNaseH_sf"/>
</dbReference>
<organism evidence="1 2">
    <name type="scientific">Podospora appendiculata</name>
    <dbReference type="NCBI Taxonomy" id="314037"/>
    <lineage>
        <taxon>Eukaryota</taxon>
        <taxon>Fungi</taxon>
        <taxon>Dikarya</taxon>
        <taxon>Ascomycota</taxon>
        <taxon>Pezizomycotina</taxon>
        <taxon>Sordariomycetes</taxon>
        <taxon>Sordariomycetidae</taxon>
        <taxon>Sordariales</taxon>
        <taxon>Podosporaceae</taxon>
        <taxon>Podospora</taxon>
    </lineage>
</organism>
<comment type="caution">
    <text evidence="1">The sequence shown here is derived from an EMBL/GenBank/DDBJ whole genome shotgun (WGS) entry which is preliminary data.</text>
</comment>
<dbReference type="Proteomes" id="UP001270362">
    <property type="component" value="Unassembled WGS sequence"/>
</dbReference>
<proteinExistence type="predicted"/>
<accession>A0AAE1CE90</accession>
<name>A0AAE1CE90_9PEZI</name>
<evidence type="ECO:0000313" key="1">
    <source>
        <dbReference type="EMBL" id="KAK3690362.1"/>
    </source>
</evidence>
<reference evidence="1" key="2">
    <citation type="submission" date="2023-06" db="EMBL/GenBank/DDBJ databases">
        <authorList>
            <consortium name="Lawrence Berkeley National Laboratory"/>
            <person name="Haridas S."/>
            <person name="Hensen N."/>
            <person name="Bonometti L."/>
            <person name="Westerberg I."/>
            <person name="Brannstrom I.O."/>
            <person name="Guillou S."/>
            <person name="Cros-Aarteil S."/>
            <person name="Calhoun S."/>
            <person name="Kuo A."/>
            <person name="Mondo S."/>
            <person name="Pangilinan J."/>
            <person name="Riley R."/>
            <person name="Labutti K."/>
            <person name="Andreopoulos B."/>
            <person name="Lipzen A."/>
            <person name="Chen C."/>
            <person name="Yanf M."/>
            <person name="Daum C."/>
            <person name="Ng V."/>
            <person name="Clum A."/>
            <person name="Steindorff A."/>
            <person name="Ohm R."/>
            <person name="Martin F."/>
            <person name="Silar P."/>
            <person name="Natvig D."/>
            <person name="Lalanne C."/>
            <person name="Gautier V."/>
            <person name="Ament-Velasquez S.L."/>
            <person name="Kruys A."/>
            <person name="Hutchinson M.I."/>
            <person name="Powell A.J."/>
            <person name="Barry K."/>
            <person name="Miller A.N."/>
            <person name="Grigoriev I.V."/>
            <person name="Debuchy R."/>
            <person name="Gladieux P."/>
            <person name="Thoren M.H."/>
            <person name="Johannesson H."/>
        </authorList>
    </citation>
    <scope>NUCLEOTIDE SEQUENCE</scope>
    <source>
        <strain evidence="1">CBS 314.62</strain>
    </source>
</reference>
<gene>
    <name evidence="1" type="ORF">B0T22DRAFT_441761</name>
</gene>
<protein>
    <recommendedName>
        <fullName evidence="3">RNase H type-1 domain-containing protein</fullName>
    </recommendedName>
</protein>
<evidence type="ECO:0008006" key="3">
    <source>
        <dbReference type="Google" id="ProtNLM"/>
    </source>
</evidence>
<reference evidence="1" key="1">
    <citation type="journal article" date="2023" name="Mol. Phylogenet. Evol.">
        <title>Genome-scale phylogeny and comparative genomics of the fungal order Sordariales.</title>
        <authorList>
            <person name="Hensen N."/>
            <person name="Bonometti L."/>
            <person name="Westerberg I."/>
            <person name="Brannstrom I.O."/>
            <person name="Guillou S."/>
            <person name="Cros-Aarteil S."/>
            <person name="Calhoun S."/>
            <person name="Haridas S."/>
            <person name="Kuo A."/>
            <person name="Mondo S."/>
            <person name="Pangilinan J."/>
            <person name="Riley R."/>
            <person name="LaButti K."/>
            <person name="Andreopoulos B."/>
            <person name="Lipzen A."/>
            <person name="Chen C."/>
            <person name="Yan M."/>
            <person name="Daum C."/>
            <person name="Ng V."/>
            <person name="Clum A."/>
            <person name="Steindorff A."/>
            <person name="Ohm R.A."/>
            <person name="Martin F."/>
            <person name="Silar P."/>
            <person name="Natvig D.O."/>
            <person name="Lalanne C."/>
            <person name="Gautier V."/>
            <person name="Ament-Velasquez S.L."/>
            <person name="Kruys A."/>
            <person name="Hutchinson M.I."/>
            <person name="Powell A.J."/>
            <person name="Barry K."/>
            <person name="Miller A.N."/>
            <person name="Grigoriev I.V."/>
            <person name="Debuchy R."/>
            <person name="Gladieux P."/>
            <person name="Hiltunen Thoren M."/>
            <person name="Johannesson H."/>
        </authorList>
    </citation>
    <scope>NUCLEOTIDE SEQUENCE</scope>
    <source>
        <strain evidence="1">CBS 314.62</strain>
    </source>
</reference>
<sequence>MFAPVHVACPSLVFFFSSSILRARLFFVYSQHRANTAAMPARPLPCQSSTFARQQVQQARVRHTQAKIAANQAYDNAIKGAVDAAAYKFNWADPRLNLYCDHSMGADGSSGVAVAFITPEGDEVVVAYSLSPVLDNNLGEGIAMAVAGSIAKDQMAKLKGLVRGSHGLAPKAPQANRRDVKVAIIPDSQTMVEAINGYRTVGGEYEELVERTLRVASDEAAEVKKIGGLEADVRFRWVLGHTDHEALRLHTLADYMANKARLAGECFVLVNGARHDIDRAGCIFTIKLQASFVAHKNARITTAPRKGPAPVTAAPIMTPAPPPALDNPWPALPSKIPAAAEPFQAPHPGPAFSVPRELGPPRANADVLAGRRIATAHPRLKAVQTVATRPGPAPRAAPPPIIPFIKKEDITPIEPPTSTVPAGRLPPLGSYATRPSVPDIARAASSHEEHSKQTNAVASGLEAGAAVEGSKNIVASEGIVKKADYNDANTIGNVDQPVNHVGAADTRNAAPTAEPVPRQNGSGLSFGVMMEQVAAASLARDLTLIAILARIQHINGGGDVSLENISNTPKNVNTTMRQLTYGGTQSTRAHNLHVATQTGPVESNDDGTQTAAFPAVDRATQTAPVAISHRATQTAPVGAMSGAGTTHANAELNNNENVSAWETSSITAIHVTIDDDGGTVVSREPVDGGTYTAATGSSARDDVGAGENFGAAATCASTTGDDAGAAFAGQKSGAVPSKFSGATGDNAGDGLVSETPRVTTTHVIAEDFPQPVLAGETLAGDEIIPPQAGCSRTAGMSLVADAHHLQGEEDESAVQAMVDAQLALEMQTWIAQRADIKTSRFERRVEVQS</sequence>
<dbReference type="EMBL" id="JAULSO010000002">
    <property type="protein sequence ID" value="KAK3690362.1"/>
    <property type="molecule type" value="Genomic_DNA"/>
</dbReference>
<dbReference type="InterPro" id="IPR012337">
    <property type="entry name" value="RNaseH-like_sf"/>
</dbReference>
<keyword evidence="2" id="KW-1185">Reference proteome</keyword>
<dbReference type="GO" id="GO:0003676">
    <property type="term" value="F:nucleic acid binding"/>
    <property type="evidence" value="ECO:0007669"/>
    <property type="project" value="InterPro"/>
</dbReference>
<dbReference type="AlphaFoldDB" id="A0AAE1CE90"/>
<dbReference type="Gene3D" id="3.30.420.10">
    <property type="entry name" value="Ribonuclease H-like superfamily/Ribonuclease H"/>
    <property type="match status" value="1"/>
</dbReference>
<dbReference type="SUPFAM" id="SSF53098">
    <property type="entry name" value="Ribonuclease H-like"/>
    <property type="match status" value="1"/>
</dbReference>
<evidence type="ECO:0000313" key="2">
    <source>
        <dbReference type="Proteomes" id="UP001270362"/>
    </source>
</evidence>